<organism evidence="2">
    <name type="scientific">Candidatus Kentrum sp. MB</name>
    <dbReference type="NCBI Taxonomy" id="2138164"/>
    <lineage>
        <taxon>Bacteria</taxon>
        <taxon>Pseudomonadati</taxon>
        <taxon>Pseudomonadota</taxon>
        <taxon>Gammaproteobacteria</taxon>
        <taxon>Candidatus Kentrum</taxon>
    </lineage>
</organism>
<evidence type="ECO:0000313" key="2">
    <source>
        <dbReference type="EMBL" id="VFK24965.1"/>
    </source>
</evidence>
<evidence type="ECO:0000313" key="3">
    <source>
        <dbReference type="EMBL" id="VFK30107.1"/>
    </source>
</evidence>
<name>A0A450X6P3_9GAMM</name>
<feature type="signal peptide" evidence="1">
    <location>
        <begin position="1"/>
        <end position="21"/>
    </location>
</feature>
<gene>
    <name evidence="2" type="ORF">BECKMB1821G_GA0114241_101064</name>
    <name evidence="4" type="ORF">BECKMB1821H_GA0114242_101455</name>
    <name evidence="3" type="ORF">BECKMB1821I_GA0114274_101355</name>
</gene>
<evidence type="ECO:0000313" key="4">
    <source>
        <dbReference type="EMBL" id="VFK75059.1"/>
    </source>
</evidence>
<reference evidence="2" key="1">
    <citation type="submission" date="2019-02" db="EMBL/GenBank/DDBJ databases">
        <authorList>
            <person name="Gruber-Vodicka R. H."/>
            <person name="Seah K. B. B."/>
        </authorList>
    </citation>
    <scope>NUCLEOTIDE SEQUENCE</scope>
    <source>
        <strain evidence="2">BECK_BZ197</strain>
        <strain evidence="4">BECK_BZ198</strain>
        <strain evidence="3">BECK_BZ199</strain>
    </source>
</reference>
<accession>A0A450X6P3</accession>
<dbReference type="EMBL" id="CAADFQ010000013">
    <property type="protein sequence ID" value="VFK30107.1"/>
    <property type="molecule type" value="Genomic_DNA"/>
</dbReference>
<keyword evidence="1" id="KW-0732">Signal</keyword>
<feature type="chain" id="PRO_5036354188" evidence="1">
    <location>
        <begin position="22"/>
        <end position="75"/>
    </location>
</feature>
<evidence type="ECO:0000256" key="1">
    <source>
        <dbReference type="SAM" id="SignalP"/>
    </source>
</evidence>
<dbReference type="EMBL" id="CAADGH010000014">
    <property type="protein sequence ID" value="VFK75059.1"/>
    <property type="molecule type" value="Genomic_DNA"/>
</dbReference>
<dbReference type="EMBL" id="CAADFO010000010">
    <property type="protein sequence ID" value="VFK24965.1"/>
    <property type="molecule type" value="Genomic_DNA"/>
</dbReference>
<proteinExistence type="predicted"/>
<dbReference type="AlphaFoldDB" id="A0A450X6P3"/>
<protein>
    <submittedName>
        <fullName evidence="2">Uncharacterized protein</fullName>
    </submittedName>
</protein>
<sequence length="75" mass="8009">MRHANLFLCTLVFLVALGSHADQNIHSSFVAAAWDKAALTATIETERPAFEPPKGVGLTAPHHLLAADLVARGFC</sequence>